<dbReference type="AlphaFoldDB" id="A0A839U3Q7"/>
<comment type="caution">
    <text evidence="6">The sequence shown here is derived from an EMBL/GenBank/DDBJ whole genome shotgun (WGS) entry which is preliminary data.</text>
</comment>
<evidence type="ECO:0000259" key="5">
    <source>
        <dbReference type="PROSITE" id="PS51898"/>
    </source>
</evidence>
<dbReference type="Proteomes" id="UP000554520">
    <property type="component" value="Unassembled WGS sequence"/>
</dbReference>
<dbReference type="GO" id="GO:0003677">
    <property type="term" value="F:DNA binding"/>
    <property type="evidence" value="ECO:0007669"/>
    <property type="project" value="UniProtKB-KW"/>
</dbReference>
<organism evidence="6 7">
    <name type="scientific">Phyllobacterium trifolii</name>
    <dbReference type="NCBI Taxonomy" id="300193"/>
    <lineage>
        <taxon>Bacteria</taxon>
        <taxon>Pseudomonadati</taxon>
        <taxon>Pseudomonadota</taxon>
        <taxon>Alphaproteobacteria</taxon>
        <taxon>Hyphomicrobiales</taxon>
        <taxon>Phyllobacteriaceae</taxon>
        <taxon>Phyllobacterium</taxon>
    </lineage>
</organism>
<keyword evidence="7" id="KW-1185">Reference proteome</keyword>
<dbReference type="InterPro" id="IPR010998">
    <property type="entry name" value="Integrase_recombinase_N"/>
</dbReference>
<keyword evidence="2" id="KW-0229">DNA integration</keyword>
<keyword evidence="4" id="KW-0233">DNA recombination</keyword>
<keyword evidence="1" id="KW-0159">Chromosome partition</keyword>
<dbReference type="InterPro" id="IPR002104">
    <property type="entry name" value="Integrase_catalytic"/>
</dbReference>
<evidence type="ECO:0000256" key="2">
    <source>
        <dbReference type="ARBA" id="ARBA00022908"/>
    </source>
</evidence>
<dbReference type="CDD" id="cd00397">
    <property type="entry name" value="DNA_BRE_C"/>
    <property type="match status" value="1"/>
</dbReference>
<feature type="domain" description="Tyr recombinase" evidence="5">
    <location>
        <begin position="291"/>
        <end position="495"/>
    </location>
</feature>
<evidence type="ECO:0000256" key="1">
    <source>
        <dbReference type="ARBA" id="ARBA00022829"/>
    </source>
</evidence>
<gene>
    <name evidence="6" type="ORF">FHS21_000989</name>
</gene>
<keyword evidence="3" id="KW-0238">DNA-binding</keyword>
<dbReference type="Gene3D" id="1.10.150.130">
    <property type="match status" value="1"/>
</dbReference>
<dbReference type="GO" id="GO:0007059">
    <property type="term" value="P:chromosome segregation"/>
    <property type="evidence" value="ECO:0007669"/>
    <property type="project" value="UniProtKB-KW"/>
</dbReference>
<dbReference type="GO" id="GO:0015074">
    <property type="term" value="P:DNA integration"/>
    <property type="evidence" value="ECO:0007669"/>
    <property type="project" value="UniProtKB-KW"/>
</dbReference>
<reference evidence="6 7" key="1">
    <citation type="submission" date="2020-08" db="EMBL/GenBank/DDBJ databases">
        <title>Genomic Encyclopedia of Type Strains, Phase III (KMG-III): the genomes of soil and plant-associated and newly described type strains.</title>
        <authorList>
            <person name="Whitman W."/>
        </authorList>
    </citation>
    <scope>NUCLEOTIDE SEQUENCE [LARGE SCALE GENOMIC DNA]</scope>
    <source>
        <strain evidence="6 7">CECT 7015</strain>
    </source>
</reference>
<proteinExistence type="predicted"/>
<dbReference type="EMBL" id="JACHXN010000002">
    <property type="protein sequence ID" value="MBB3144593.1"/>
    <property type="molecule type" value="Genomic_DNA"/>
</dbReference>
<dbReference type="Pfam" id="PF00589">
    <property type="entry name" value="Phage_integrase"/>
    <property type="match status" value="1"/>
</dbReference>
<evidence type="ECO:0000256" key="4">
    <source>
        <dbReference type="ARBA" id="ARBA00023172"/>
    </source>
</evidence>
<dbReference type="RefSeq" id="WP_183661074.1">
    <property type="nucleotide sequence ID" value="NZ_JACHXN010000002.1"/>
</dbReference>
<accession>A0A839U3Q7</accession>
<sequence length="536" mass="60803">MDATTTNTRNLRRRNARAARKHWIYKSEDVLRLYEIAPNTLTGWINYGLPYTRSTCNLFLGRDLNAFQEWFRKKNRRPLATGDAYCVHCKNVHSAYDNEWRIKQNTSDYQQLLVECPQTGKDAYKIVSKAEIDAIDGAVNRKTRDEKGHCDVVGLGSKTAIFPSDGATHLNAANLALRYDYQIHLKQAAGFAETTILAALRHIAKFEGFADYADYKSTHRDAVIRFKEFLEATNSVSDGQLSASTIVHALLDLKSFFAWLSQRPGQKSISPDIAALFTPSKTLMSLATICDERFVPSLPQVRKMIHAMPSTSFIEVRDRAIMAFLLLSGVRISSLLSLQIQHIDIESRMVFQDARVVKTKNRKTMRTAWFPVGEDIETVFVNWIQYYREQGATDTSPLFPRALDPIRLTYSNTHLEPLTDQGKVRAIIKGASAHIGIPYFNPHNIRKTLALYGDTVARTQKQKKAWSQNLGHRHIATTENYYGKLDLTEQIETMNDIRATNARTETMELLQIVQSLAADQVNVLTMMAKALAEKQH</sequence>
<evidence type="ECO:0000313" key="6">
    <source>
        <dbReference type="EMBL" id="MBB3144593.1"/>
    </source>
</evidence>
<dbReference type="InterPro" id="IPR011010">
    <property type="entry name" value="DNA_brk_join_enz"/>
</dbReference>
<dbReference type="PROSITE" id="PS51898">
    <property type="entry name" value="TYR_RECOMBINASE"/>
    <property type="match status" value="1"/>
</dbReference>
<dbReference type="Gene3D" id="1.10.443.10">
    <property type="entry name" value="Intergrase catalytic core"/>
    <property type="match status" value="1"/>
</dbReference>
<dbReference type="SUPFAM" id="SSF56349">
    <property type="entry name" value="DNA breaking-rejoining enzymes"/>
    <property type="match status" value="1"/>
</dbReference>
<dbReference type="InterPro" id="IPR050090">
    <property type="entry name" value="Tyrosine_recombinase_XerCD"/>
</dbReference>
<dbReference type="GO" id="GO:0006310">
    <property type="term" value="P:DNA recombination"/>
    <property type="evidence" value="ECO:0007669"/>
    <property type="project" value="UniProtKB-KW"/>
</dbReference>
<evidence type="ECO:0000256" key="3">
    <source>
        <dbReference type="ARBA" id="ARBA00023125"/>
    </source>
</evidence>
<dbReference type="PANTHER" id="PTHR30349:SF81">
    <property type="entry name" value="TYROSINE RECOMBINASE XERC"/>
    <property type="match status" value="1"/>
</dbReference>
<dbReference type="PANTHER" id="PTHR30349">
    <property type="entry name" value="PHAGE INTEGRASE-RELATED"/>
    <property type="match status" value="1"/>
</dbReference>
<protein>
    <submittedName>
        <fullName evidence="6">Site-specific recombinase XerD</fullName>
    </submittedName>
</protein>
<evidence type="ECO:0000313" key="7">
    <source>
        <dbReference type="Proteomes" id="UP000554520"/>
    </source>
</evidence>
<name>A0A839U3Q7_9HYPH</name>
<dbReference type="InterPro" id="IPR013762">
    <property type="entry name" value="Integrase-like_cat_sf"/>
</dbReference>